<comment type="caution">
    <text evidence="1">The sequence shown here is derived from an EMBL/GenBank/DDBJ whole genome shotgun (WGS) entry which is preliminary data.</text>
</comment>
<sequence>MLQFLQPFKILNSFMFKNTAVECGRFIHFWLSLFKTLNIAFDKAEAMHGCTRVLFLHTCQLNRRLEPYAYLRQRGWECLLLLRRQEQISDSRPGPADRGHCNSGII</sequence>
<evidence type="ECO:0000313" key="1">
    <source>
        <dbReference type="EMBL" id="MEQ2263782.1"/>
    </source>
</evidence>
<gene>
    <name evidence="1" type="ORF">XENORESO_012667</name>
</gene>
<reference evidence="1 2" key="1">
    <citation type="submission" date="2021-06" db="EMBL/GenBank/DDBJ databases">
        <authorList>
            <person name="Palmer J.M."/>
        </authorList>
    </citation>
    <scope>NUCLEOTIDE SEQUENCE [LARGE SCALE GENOMIC DNA]</scope>
    <source>
        <strain evidence="1 2">XR_2019</strain>
        <tissue evidence="1">Muscle</tissue>
    </source>
</reference>
<accession>A0ABV0W5M3</accession>
<organism evidence="1 2">
    <name type="scientific">Xenotaenia resolanae</name>
    <dbReference type="NCBI Taxonomy" id="208358"/>
    <lineage>
        <taxon>Eukaryota</taxon>
        <taxon>Metazoa</taxon>
        <taxon>Chordata</taxon>
        <taxon>Craniata</taxon>
        <taxon>Vertebrata</taxon>
        <taxon>Euteleostomi</taxon>
        <taxon>Actinopterygii</taxon>
        <taxon>Neopterygii</taxon>
        <taxon>Teleostei</taxon>
        <taxon>Neoteleostei</taxon>
        <taxon>Acanthomorphata</taxon>
        <taxon>Ovalentaria</taxon>
        <taxon>Atherinomorphae</taxon>
        <taxon>Cyprinodontiformes</taxon>
        <taxon>Goodeidae</taxon>
        <taxon>Xenotaenia</taxon>
    </lineage>
</organism>
<keyword evidence="2" id="KW-1185">Reference proteome</keyword>
<proteinExistence type="predicted"/>
<dbReference type="EMBL" id="JAHRIM010023950">
    <property type="protein sequence ID" value="MEQ2263782.1"/>
    <property type="molecule type" value="Genomic_DNA"/>
</dbReference>
<protein>
    <submittedName>
        <fullName evidence="1">Uncharacterized protein</fullName>
    </submittedName>
</protein>
<evidence type="ECO:0000313" key="2">
    <source>
        <dbReference type="Proteomes" id="UP001444071"/>
    </source>
</evidence>
<name>A0ABV0W5M3_9TELE</name>
<dbReference type="Proteomes" id="UP001444071">
    <property type="component" value="Unassembled WGS sequence"/>
</dbReference>